<name>A0A8J5XBH2_DIALT</name>
<gene>
    <name evidence="2" type="ORF">KFE25_002873</name>
</gene>
<sequence>MDLDFVITDGAAASAAAMPKAPDVAVIEGFELLERKKSMSLDALISESAKARRGGKSRAGTGDDEMNRGGAGPMRRKGRSGSDGRKTSSASGAPGYVRSPPPQHVDLTIDERGPSDYGVRFGAVELLTVRDGHVVLSSGGQRTEQMRAAFNTALLPFGFRIAELPSGEWTVNGHSSFKKFADGLVLHGAARFAEQSIGSGSFGASHALPRGDERASQGRGRGDIGMRGRGARYAHELREATQPRQPQAGDAPMGSCGQPSVFSRLGARVGAPVQGGRAPRQRPY</sequence>
<evidence type="ECO:0000313" key="3">
    <source>
        <dbReference type="Proteomes" id="UP000751190"/>
    </source>
</evidence>
<proteinExistence type="predicted"/>
<feature type="region of interest" description="Disordered" evidence="1">
    <location>
        <begin position="48"/>
        <end position="112"/>
    </location>
</feature>
<keyword evidence="3" id="KW-1185">Reference proteome</keyword>
<reference evidence="2" key="1">
    <citation type="submission" date="2021-05" db="EMBL/GenBank/DDBJ databases">
        <title>The genome of the haptophyte Pavlova lutheri (Diacronema luteri, Pavlovales) - a model for lipid biosynthesis in eukaryotic algae.</title>
        <authorList>
            <person name="Hulatt C.J."/>
            <person name="Posewitz M.C."/>
        </authorList>
    </citation>
    <scope>NUCLEOTIDE SEQUENCE</scope>
    <source>
        <strain evidence="2">NIVA-4/92</strain>
    </source>
</reference>
<feature type="compositionally biased region" description="Basic and acidic residues" evidence="1">
    <location>
        <begin position="209"/>
        <end position="226"/>
    </location>
</feature>
<evidence type="ECO:0000256" key="1">
    <source>
        <dbReference type="SAM" id="MobiDB-lite"/>
    </source>
</evidence>
<feature type="region of interest" description="Disordered" evidence="1">
    <location>
        <begin position="201"/>
        <end position="284"/>
    </location>
</feature>
<evidence type="ECO:0000313" key="2">
    <source>
        <dbReference type="EMBL" id="KAG8465566.1"/>
    </source>
</evidence>
<dbReference type="AlphaFoldDB" id="A0A8J5XBH2"/>
<organism evidence="2 3">
    <name type="scientific">Diacronema lutheri</name>
    <name type="common">Unicellular marine alga</name>
    <name type="synonym">Monochrysis lutheri</name>
    <dbReference type="NCBI Taxonomy" id="2081491"/>
    <lineage>
        <taxon>Eukaryota</taxon>
        <taxon>Haptista</taxon>
        <taxon>Haptophyta</taxon>
        <taxon>Pavlovophyceae</taxon>
        <taxon>Pavlovales</taxon>
        <taxon>Pavlovaceae</taxon>
        <taxon>Diacronema</taxon>
    </lineage>
</organism>
<accession>A0A8J5XBH2</accession>
<dbReference type="Proteomes" id="UP000751190">
    <property type="component" value="Unassembled WGS sequence"/>
</dbReference>
<dbReference type="EMBL" id="JAGTXO010000010">
    <property type="protein sequence ID" value="KAG8465566.1"/>
    <property type="molecule type" value="Genomic_DNA"/>
</dbReference>
<comment type="caution">
    <text evidence="2">The sequence shown here is derived from an EMBL/GenBank/DDBJ whole genome shotgun (WGS) entry which is preliminary data.</text>
</comment>
<protein>
    <submittedName>
        <fullName evidence="2">Uncharacterized protein</fullName>
    </submittedName>
</protein>